<evidence type="ECO:0000256" key="2">
    <source>
        <dbReference type="ARBA" id="ARBA00022630"/>
    </source>
</evidence>
<dbReference type="Gene3D" id="1.25.40.80">
    <property type="match status" value="1"/>
</dbReference>
<name>A0A2S7KPN7_9FLAO</name>
<keyword evidence="10" id="KW-1185">Reference proteome</keyword>
<evidence type="ECO:0000256" key="6">
    <source>
        <dbReference type="PIRSR" id="PIRSR602081-2"/>
    </source>
</evidence>
<evidence type="ECO:0000256" key="1">
    <source>
        <dbReference type="ARBA" id="ARBA00001932"/>
    </source>
</evidence>
<dbReference type="PROSITE" id="PS00394">
    <property type="entry name" value="DNA_PHOTOLYASES_1_1"/>
    <property type="match status" value="1"/>
</dbReference>
<reference evidence="9 10" key="1">
    <citation type="submission" date="2016-11" db="EMBL/GenBank/DDBJ databases">
        <title>Trade-off between light-utilization and light-protection in marine flavobacteria.</title>
        <authorList>
            <person name="Kumagai Y."/>
        </authorList>
    </citation>
    <scope>NUCLEOTIDE SEQUENCE [LARGE SCALE GENOMIC DNA]</scope>
    <source>
        <strain evidence="9 10">NBRC 107741</strain>
    </source>
</reference>
<evidence type="ECO:0000313" key="9">
    <source>
        <dbReference type="EMBL" id="PQB04533.1"/>
    </source>
</evidence>
<feature type="binding site" evidence="5">
    <location>
        <position position="253"/>
    </location>
    <ligand>
        <name>FAD</name>
        <dbReference type="ChEBI" id="CHEBI:57692"/>
    </ligand>
</feature>
<comment type="similarity">
    <text evidence="7">Belongs to the DNA photolyase family.</text>
</comment>
<evidence type="ECO:0000313" key="10">
    <source>
        <dbReference type="Proteomes" id="UP000239800"/>
    </source>
</evidence>
<feature type="binding site" evidence="5">
    <location>
        <begin position="256"/>
        <end position="263"/>
    </location>
    <ligand>
        <name>FAD</name>
        <dbReference type="ChEBI" id="CHEBI:57692"/>
    </ligand>
</feature>
<organism evidence="9 10">
    <name type="scientific">Aureitalea marina</name>
    <dbReference type="NCBI Taxonomy" id="930804"/>
    <lineage>
        <taxon>Bacteria</taxon>
        <taxon>Pseudomonadati</taxon>
        <taxon>Bacteroidota</taxon>
        <taxon>Flavobacteriia</taxon>
        <taxon>Flavobacteriales</taxon>
        <taxon>Flavobacteriaceae</taxon>
        <taxon>Aureitalea</taxon>
    </lineage>
</organism>
<evidence type="ECO:0000256" key="5">
    <source>
        <dbReference type="PIRSR" id="PIRSR602081-1"/>
    </source>
</evidence>
<feature type="site" description="Electron transfer via tryptophanyl radical" evidence="6">
    <location>
        <position position="287"/>
    </location>
</feature>
<feature type="domain" description="Photolyase/cryptochrome alpha/beta" evidence="8">
    <location>
        <begin position="2"/>
        <end position="131"/>
    </location>
</feature>
<dbReference type="GO" id="GO:0009416">
    <property type="term" value="P:response to light stimulus"/>
    <property type="evidence" value="ECO:0007669"/>
    <property type="project" value="TreeGrafter"/>
</dbReference>
<evidence type="ECO:0000256" key="7">
    <source>
        <dbReference type="RuleBase" id="RU004182"/>
    </source>
</evidence>
<dbReference type="AlphaFoldDB" id="A0A2S7KPN7"/>
<dbReference type="GO" id="GO:0003904">
    <property type="term" value="F:deoxyribodipyrimidine photo-lyase activity"/>
    <property type="evidence" value="ECO:0007669"/>
    <property type="project" value="TreeGrafter"/>
</dbReference>
<dbReference type="SUPFAM" id="SSF48173">
    <property type="entry name" value="Cryptochrome/photolyase FAD-binding domain"/>
    <property type="match status" value="1"/>
</dbReference>
<feature type="site" description="Electron transfer via tryptophanyl radical" evidence="6">
    <location>
        <position position="363"/>
    </location>
</feature>
<dbReference type="PROSITE" id="PS00691">
    <property type="entry name" value="DNA_PHOTOLYASES_1_2"/>
    <property type="match status" value="1"/>
</dbReference>
<proteinExistence type="inferred from homology"/>
<dbReference type="PROSITE" id="PS51645">
    <property type="entry name" value="PHR_CRY_ALPHA_BETA"/>
    <property type="match status" value="1"/>
</dbReference>
<dbReference type="InterPro" id="IPR036134">
    <property type="entry name" value="Crypto/Photolyase_FAD-like_sf"/>
</dbReference>
<dbReference type="OrthoDB" id="9772484at2"/>
<sequence length="431" mass="50448">MGQALFWFRRDLRLNDNVGLYHALKGESAVIPIFIFDPDILDELEPQDARVTFIHERLDQLSKEIAANGGQLQVFYGKVEEIFRSIFREHAIQAIYSNKDYEPYARQRDAQIAAMAASGDIAFRQFKDQVVFEEDEIVKADGSPYVVYTPYRKKWEERFAVDKPVVLGQPNTQNWQKGLKPKQVSLKEMGFVTADISVPDFRLTSDLIDQYEDQRNFPAKDDATSRLGPHLRFGTVSVRELANFSNSQRNSVFLHQLIWRDFFMQILWHFPHTTERSFKPAYDRINWRNDPEEFERWTKGETGYPMVDAGMRQLVQTGYMHNRVRMVVASFLCKHLLIDWRWGEAFFAKHLLDFELAANVGNWQWAAGSGVDAAPYFRVFNPTTQFKKFDPDTTYVSTWVPHWQELNYPRPMVDHKMARERCLTTYKAALQ</sequence>
<dbReference type="GO" id="GO:0006950">
    <property type="term" value="P:response to stress"/>
    <property type="evidence" value="ECO:0007669"/>
    <property type="project" value="UniProtKB-ARBA"/>
</dbReference>
<dbReference type="InterPro" id="IPR018394">
    <property type="entry name" value="DNA_photolyase_1_CS_C"/>
</dbReference>
<dbReference type="InterPro" id="IPR005101">
    <property type="entry name" value="Cryptochr/Photolyase_FAD-bd"/>
</dbReference>
<protein>
    <submittedName>
        <fullName evidence="9">Deoxyribodipyrimidine photolyase</fullName>
    </submittedName>
</protein>
<comment type="cofactor">
    <cofactor evidence="5">
        <name>FAD</name>
        <dbReference type="ChEBI" id="CHEBI:57692"/>
    </cofactor>
    <text evidence="5">Binds 1 FAD per subunit.</text>
</comment>
<dbReference type="Pfam" id="PF03441">
    <property type="entry name" value="FAD_binding_7"/>
    <property type="match status" value="1"/>
</dbReference>
<feature type="site" description="Electron transfer via tryptophanyl radical" evidence="6">
    <location>
        <position position="340"/>
    </location>
</feature>
<dbReference type="RefSeq" id="WP_104812458.1">
    <property type="nucleotide sequence ID" value="NZ_MQUB01000001.1"/>
</dbReference>
<dbReference type="PANTHER" id="PTHR11455:SF9">
    <property type="entry name" value="CRYPTOCHROME CIRCADIAN CLOCK 5 ISOFORM X1"/>
    <property type="match status" value="1"/>
</dbReference>
<keyword evidence="9" id="KW-0456">Lyase</keyword>
<dbReference type="GO" id="GO:0003677">
    <property type="term" value="F:DNA binding"/>
    <property type="evidence" value="ECO:0007669"/>
    <property type="project" value="TreeGrafter"/>
</dbReference>
<dbReference type="InterPro" id="IPR014729">
    <property type="entry name" value="Rossmann-like_a/b/a_fold"/>
</dbReference>
<dbReference type="Gene3D" id="1.10.579.10">
    <property type="entry name" value="DNA Cyclobutane Dipyrimidine Photolyase, subunit A, domain 3"/>
    <property type="match status" value="1"/>
</dbReference>
<evidence type="ECO:0000256" key="3">
    <source>
        <dbReference type="ARBA" id="ARBA00022827"/>
    </source>
</evidence>
<dbReference type="GO" id="GO:0071949">
    <property type="term" value="F:FAD binding"/>
    <property type="evidence" value="ECO:0007669"/>
    <property type="project" value="TreeGrafter"/>
</dbReference>
<keyword evidence="3 5" id="KW-0274">FAD</keyword>
<dbReference type="EMBL" id="MQUB01000001">
    <property type="protein sequence ID" value="PQB04533.1"/>
    <property type="molecule type" value="Genomic_DNA"/>
</dbReference>
<dbReference type="InterPro" id="IPR006050">
    <property type="entry name" value="DNA_photolyase_N"/>
</dbReference>
<gene>
    <name evidence="9" type="ORF">BST85_06170</name>
</gene>
<dbReference type="InterPro" id="IPR002081">
    <property type="entry name" value="Cryptochrome/DNA_photolyase_1"/>
</dbReference>
<evidence type="ECO:0000259" key="8">
    <source>
        <dbReference type="PROSITE" id="PS51645"/>
    </source>
</evidence>
<dbReference type="PRINTS" id="PR00147">
    <property type="entry name" value="DNAPHOTLYASE"/>
</dbReference>
<feature type="binding site" evidence="5">
    <location>
        <position position="211"/>
    </location>
    <ligand>
        <name>FAD</name>
        <dbReference type="ChEBI" id="CHEBI:57692"/>
    </ligand>
</feature>
<dbReference type="Gene3D" id="3.40.50.620">
    <property type="entry name" value="HUPs"/>
    <property type="match status" value="1"/>
</dbReference>
<dbReference type="Proteomes" id="UP000239800">
    <property type="component" value="Unassembled WGS sequence"/>
</dbReference>
<dbReference type="PANTHER" id="PTHR11455">
    <property type="entry name" value="CRYPTOCHROME"/>
    <property type="match status" value="1"/>
</dbReference>
<dbReference type="InterPro" id="IPR036155">
    <property type="entry name" value="Crypto/Photolyase_N_sf"/>
</dbReference>
<comment type="caution">
    <text evidence="9">The sequence shown here is derived from an EMBL/GenBank/DDBJ whole genome shotgun (WGS) entry which is preliminary data.</text>
</comment>
<dbReference type="GO" id="GO:0006139">
    <property type="term" value="P:nucleobase-containing compound metabolic process"/>
    <property type="evidence" value="ECO:0007669"/>
    <property type="project" value="UniProtKB-ARBA"/>
</dbReference>
<dbReference type="Pfam" id="PF00875">
    <property type="entry name" value="DNA_photolyase"/>
    <property type="match status" value="1"/>
</dbReference>
<keyword evidence="2 5" id="KW-0285">Flavoprotein</keyword>
<comment type="cofactor">
    <cofactor evidence="1">
        <name>(6R)-5,10-methylene-5,6,7,8-tetrahydrofolate</name>
        <dbReference type="ChEBI" id="CHEBI:15636"/>
    </cofactor>
</comment>
<evidence type="ECO:0000256" key="4">
    <source>
        <dbReference type="ARBA" id="ARBA00022991"/>
    </source>
</evidence>
<dbReference type="SUPFAM" id="SSF52425">
    <property type="entry name" value="Cryptochrome/photolyase, N-terminal domain"/>
    <property type="match status" value="1"/>
</dbReference>
<keyword evidence="4 7" id="KW-0157">Chromophore</keyword>
<accession>A0A2S7KPN7</accession>